<gene>
    <name evidence="2" type="ORF">Tci_462980</name>
</gene>
<accession>A0A699HW81</accession>
<sequence length="213" mass="24356">MMNVETILNDNLGVTEQSGKCSSPGKDTDVAGEKISKNGSDYDITIAKSSHDKDKTKLLRRHMAFSGSYLVDSPEQIRLTNFYQQEVKPILHNLHLNLEIFQKRLSKDIKEMMDVFDSMESYLDKTLKQNEHLKDRLLEATLAEDVKNRVITSCVEIGNKKLQDEIERFSKASKDVLNESQTADTCCNDAFDVTKELSKRIVDWEKDFSKLEA</sequence>
<reference evidence="2" key="1">
    <citation type="journal article" date="2019" name="Sci. Rep.">
        <title>Draft genome of Tanacetum cinerariifolium, the natural source of mosquito coil.</title>
        <authorList>
            <person name="Yamashiro T."/>
            <person name="Shiraishi A."/>
            <person name="Satake H."/>
            <person name="Nakayama K."/>
        </authorList>
    </citation>
    <scope>NUCLEOTIDE SEQUENCE</scope>
</reference>
<feature type="region of interest" description="Disordered" evidence="1">
    <location>
        <begin position="15"/>
        <end position="34"/>
    </location>
</feature>
<evidence type="ECO:0000256" key="1">
    <source>
        <dbReference type="SAM" id="MobiDB-lite"/>
    </source>
</evidence>
<protein>
    <submittedName>
        <fullName evidence="2">Uncharacterized protein</fullName>
    </submittedName>
</protein>
<dbReference type="AlphaFoldDB" id="A0A699HW81"/>
<name>A0A699HW81_TANCI</name>
<dbReference type="EMBL" id="BKCJ010221523">
    <property type="protein sequence ID" value="GEY91006.1"/>
    <property type="molecule type" value="Genomic_DNA"/>
</dbReference>
<comment type="caution">
    <text evidence="2">The sequence shown here is derived from an EMBL/GenBank/DDBJ whole genome shotgun (WGS) entry which is preliminary data.</text>
</comment>
<organism evidence="2">
    <name type="scientific">Tanacetum cinerariifolium</name>
    <name type="common">Dalmatian daisy</name>
    <name type="synonym">Chrysanthemum cinerariifolium</name>
    <dbReference type="NCBI Taxonomy" id="118510"/>
    <lineage>
        <taxon>Eukaryota</taxon>
        <taxon>Viridiplantae</taxon>
        <taxon>Streptophyta</taxon>
        <taxon>Embryophyta</taxon>
        <taxon>Tracheophyta</taxon>
        <taxon>Spermatophyta</taxon>
        <taxon>Magnoliopsida</taxon>
        <taxon>eudicotyledons</taxon>
        <taxon>Gunneridae</taxon>
        <taxon>Pentapetalae</taxon>
        <taxon>asterids</taxon>
        <taxon>campanulids</taxon>
        <taxon>Asterales</taxon>
        <taxon>Asteraceae</taxon>
        <taxon>Asteroideae</taxon>
        <taxon>Anthemideae</taxon>
        <taxon>Anthemidinae</taxon>
        <taxon>Tanacetum</taxon>
    </lineage>
</organism>
<proteinExistence type="predicted"/>
<evidence type="ECO:0000313" key="2">
    <source>
        <dbReference type="EMBL" id="GEY91006.1"/>
    </source>
</evidence>